<accession>A0A2S7DKS8</accession>
<dbReference type="InterPro" id="IPR015421">
    <property type="entry name" value="PyrdxlP-dep_Trfase_major"/>
</dbReference>
<keyword evidence="1" id="KW-0663">Pyridoxal phosphate</keyword>
<dbReference type="PANTHER" id="PTHR43092:SF2">
    <property type="entry name" value="HERCYNYLCYSTEINE SULFOXIDE LYASE"/>
    <property type="match status" value="1"/>
</dbReference>
<evidence type="ECO:0000313" key="4">
    <source>
        <dbReference type="Proteomes" id="UP000239865"/>
    </source>
</evidence>
<dbReference type="EMBL" id="MDEH01000001">
    <property type="protein sequence ID" value="PPU74402.1"/>
    <property type="molecule type" value="Genomic_DNA"/>
</dbReference>
<dbReference type="Pfam" id="PF00266">
    <property type="entry name" value="Aminotran_5"/>
    <property type="match status" value="1"/>
</dbReference>
<reference evidence="3 4" key="1">
    <citation type="submission" date="2016-08" db="EMBL/GenBank/DDBJ databases">
        <authorList>
            <person name="Seilhamer J.J."/>
        </authorList>
    </citation>
    <scope>NUCLEOTIDE SEQUENCE [LARGE SCALE GENOMIC DNA]</scope>
    <source>
        <strain evidence="3 4">CFBP4644</strain>
    </source>
</reference>
<dbReference type="GO" id="GO:0008483">
    <property type="term" value="F:transaminase activity"/>
    <property type="evidence" value="ECO:0007669"/>
    <property type="project" value="UniProtKB-KW"/>
</dbReference>
<dbReference type="RefSeq" id="WP_104584225.1">
    <property type="nucleotide sequence ID" value="NZ_MDEH01000001.1"/>
</dbReference>
<feature type="domain" description="Aminotransferase class V" evidence="2">
    <location>
        <begin position="67"/>
        <end position="386"/>
    </location>
</feature>
<evidence type="ECO:0000259" key="2">
    <source>
        <dbReference type="Pfam" id="PF00266"/>
    </source>
</evidence>
<protein>
    <submittedName>
        <fullName evidence="3">Aminotransferase</fullName>
    </submittedName>
</protein>
<dbReference type="Gene3D" id="3.90.1150.10">
    <property type="entry name" value="Aspartate Aminotransferase, domain 1"/>
    <property type="match status" value="1"/>
</dbReference>
<evidence type="ECO:0000313" key="3">
    <source>
        <dbReference type="EMBL" id="PPU74402.1"/>
    </source>
</evidence>
<dbReference type="Proteomes" id="UP000239865">
    <property type="component" value="Unassembled WGS sequence"/>
</dbReference>
<dbReference type="InterPro" id="IPR015422">
    <property type="entry name" value="PyrdxlP-dep_Trfase_small"/>
</dbReference>
<dbReference type="InterPro" id="IPR000192">
    <property type="entry name" value="Aminotrans_V_dom"/>
</dbReference>
<dbReference type="PANTHER" id="PTHR43092">
    <property type="entry name" value="L-CYSTEINE DESULFHYDRASE"/>
    <property type="match status" value="1"/>
</dbReference>
<dbReference type="Gene3D" id="3.40.640.10">
    <property type="entry name" value="Type I PLP-dependent aspartate aminotransferase-like (Major domain)"/>
    <property type="match status" value="1"/>
</dbReference>
<dbReference type="AlphaFoldDB" id="A0A2S7DKS8"/>
<keyword evidence="3" id="KW-0808">Transferase</keyword>
<dbReference type="OrthoDB" id="9764293at2"/>
<dbReference type="InterPro" id="IPR015424">
    <property type="entry name" value="PyrdxlP-dep_Trfase"/>
</dbReference>
<sequence length="411" mass="43940">MQQTTWGIDHSPSPFRSHFALDPDVACLNHGMLGACPVVVLQRQAELRERMERQPAAFVLRELPVLLDAARQALCEVIGADAADLVLVPNVTTALSAVLRSRRFLPGDEILTTDHAYLSCANLLDFIAQSTGAVVVVARVQLPVSHPDGIIDAVLDRVTARTRLAVLDHVSSPTAIVFPIAALVQRLDAMGVDTLVDGAHAPGMLALDLHAIGAAYYAGDCHKWLCSPRGAGFLHVRGDRQQDLHPAVISRGYGDTATCRARLHLEFDWLGTADQTALLCIPAALQFLAGLLPGGLDALYARNHALATRAAAHLARSLPLTRVAPDAMVGSMVALLMERHAPTITAARLQDRLYDAHAIDVAVAAWATPSGQLVRLSAQVYNTLDDYARLGEALSQCLATPSEADTQGMLA</sequence>
<proteinExistence type="predicted"/>
<organism evidence="3 4">
    <name type="scientific">Xanthomonas melonis</name>
    <dbReference type="NCBI Taxonomy" id="56456"/>
    <lineage>
        <taxon>Bacteria</taxon>
        <taxon>Pseudomonadati</taxon>
        <taxon>Pseudomonadota</taxon>
        <taxon>Gammaproteobacteria</taxon>
        <taxon>Lysobacterales</taxon>
        <taxon>Lysobacteraceae</taxon>
        <taxon>Xanthomonas</taxon>
    </lineage>
</organism>
<gene>
    <name evidence="3" type="ORF">XmelCFBP4644_00200</name>
</gene>
<evidence type="ECO:0000256" key="1">
    <source>
        <dbReference type="ARBA" id="ARBA00022898"/>
    </source>
</evidence>
<keyword evidence="3" id="KW-0032">Aminotransferase</keyword>
<name>A0A2S7DKS8_9XANT</name>
<comment type="caution">
    <text evidence="3">The sequence shown here is derived from an EMBL/GenBank/DDBJ whole genome shotgun (WGS) entry which is preliminary data.</text>
</comment>
<dbReference type="SUPFAM" id="SSF53383">
    <property type="entry name" value="PLP-dependent transferases"/>
    <property type="match status" value="1"/>
</dbReference>